<reference evidence="1 2" key="1">
    <citation type="journal article" date="2017" name="Front. Microbiol.">
        <title>Genomic Characterization of Dairy Associated Leuconostoc Species and Diversity of Leuconostocs in Undefined Mixed Mesophilic Starter Cultures.</title>
        <authorList>
            <person name="Frantzen C.A."/>
            <person name="Kot W."/>
            <person name="Pedersen T.B."/>
            <person name="Ardo Y.M."/>
            <person name="Broadbent J.R."/>
            <person name="Neve H."/>
            <person name="Hansen L.H."/>
            <person name="Dal Bello F."/>
            <person name="Ostlie H.M."/>
            <person name="Kleppen H.P."/>
            <person name="Vogensen F.K."/>
            <person name="Holo H."/>
        </authorList>
    </citation>
    <scope>NUCLEOTIDE SEQUENCE [LARGE SCALE GENOMIC DNA]</scope>
    <source>
        <strain evidence="1 2">LMGCF08</strain>
    </source>
</reference>
<dbReference type="Proteomes" id="UP000192288">
    <property type="component" value="Unassembled WGS sequence"/>
</dbReference>
<name>A0A1X0VDT9_LEUPS</name>
<comment type="caution">
    <text evidence="1">The sequence shown here is derived from an EMBL/GenBank/DDBJ whole genome shotgun (WGS) entry which is preliminary data.</text>
</comment>
<evidence type="ECO:0008006" key="3">
    <source>
        <dbReference type="Google" id="ProtNLM"/>
    </source>
</evidence>
<gene>
    <name evidence="1" type="ORF">BMR96_04805</name>
</gene>
<accession>A0A1X0VDT9</accession>
<organism evidence="1 2">
    <name type="scientific">Leuconostoc pseudomesenteroides</name>
    <dbReference type="NCBI Taxonomy" id="33968"/>
    <lineage>
        <taxon>Bacteria</taxon>
        <taxon>Bacillati</taxon>
        <taxon>Bacillota</taxon>
        <taxon>Bacilli</taxon>
        <taxon>Lactobacillales</taxon>
        <taxon>Lactobacillaceae</taxon>
        <taxon>Leuconostoc</taxon>
    </lineage>
</organism>
<dbReference type="RefSeq" id="WP_080519361.1">
    <property type="nucleotide sequence ID" value="NZ_MPLS01000012.1"/>
</dbReference>
<evidence type="ECO:0000313" key="2">
    <source>
        <dbReference type="Proteomes" id="UP000192288"/>
    </source>
</evidence>
<evidence type="ECO:0000313" key="1">
    <source>
        <dbReference type="EMBL" id="ORI97902.1"/>
    </source>
</evidence>
<proteinExistence type="predicted"/>
<dbReference type="AlphaFoldDB" id="A0A1X0VDT9"/>
<dbReference type="Gene3D" id="1.10.357.10">
    <property type="entry name" value="Tetracycline Repressor, domain 2"/>
    <property type="match status" value="1"/>
</dbReference>
<sequence length="198" mass="23600">MNRNLKVMQTKRKIFLAIITLSRDTPINKIKNTDLANMTDLNRATIKKYIQPDATPDAFFEEFQKELLERVHLAYQIGPEKWYDPNIYSHSQMLNQLRVLFDFQNELRQLFIYCGHTAAYFFHQLKLGLQSRDFTIYRIEQQSEHVPGLSYISERQAVFFKNELFALICTWITSENPETPEEFIKVIENLWANQMIWP</sequence>
<dbReference type="EMBL" id="MPLS01000012">
    <property type="protein sequence ID" value="ORI97902.1"/>
    <property type="molecule type" value="Genomic_DNA"/>
</dbReference>
<protein>
    <recommendedName>
        <fullName evidence="3">TetR/AcrR family transcriptional regulator</fullName>
    </recommendedName>
</protein>